<protein>
    <submittedName>
        <fullName evidence="3">Mg-chelatase subunit ChlD</fullName>
    </submittedName>
</protein>
<dbReference type="PANTHER" id="PTHR10579">
    <property type="entry name" value="CALCIUM-ACTIVATED CHLORIDE CHANNEL REGULATOR"/>
    <property type="match status" value="1"/>
</dbReference>
<reference evidence="4" key="1">
    <citation type="submission" date="2018-02" db="EMBL/GenBank/DDBJ databases">
        <authorList>
            <person name="Hausmann B."/>
        </authorList>
    </citation>
    <scope>NUCLEOTIDE SEQUENCE [LARGE SCALE GENOMIC DNA]</scope>
    <source>
        <strain evidence="4">Peat soil MAG SbF1</strain>
    </source>
</reference>
<feature type="domain" description="VWFA" evidence="2">
    <location>
        <begin position="40"/>
        <end position="228"/>
    </location>
</feature>
<feature type="transmembrane region" description="Helical" evidence="1">
    <location>
        <begin position="454"/>
        <end position="475"/>
    </location>
</feature>
<dbReference type="InterPro" id="IPR051266">
    <property type="entry name" value="CLCR"/>
</dbReference>
<dbReference type="Gene3D" id="2.60.120.380">
    <property type="match status" value="1"/>
</dbReference>
<organism evidence="3 4">
    <name type="scientific">Candidatus Desulfosporosinus infrequens</name>
    <dbReference type="NCBI Taxonomy" id="2043169"/>
    <lineage>
        <taxon>Bacteria</taxon>
        <taxon>Bacillati</taxon>
        <taxon>Bacillota</taxon>
        <taxon>Clostridia</taxon>
        <taxon>Eubacteriales</taxon>
        <taxon>Desulfitobacteriaceae</taxon>
        <taxon>Desulfosporosinus</taxon>
    </lineage>
</organism>
<name>A0A2U3KTD7_9FIRM</name>
<dbReference type="PANTHER" id="PTHR10579:SF43">
    <property type="entry name" value="ZINC FINGER (C3HC4-TYPE RING FINGER) FAMILY PROTEIN"/>
    <property type="match status" value="1"/>
</dbReference>
<keyword evidence="1" id="KW-1133">Transmembrane helix</keyword>
<evidence type="ECO:0000313" key="4">
    <source>
        <dbReference type="Proteomes" id="UP000238916"/>
    </source>
</evidence>
<evidence type="ECO:0000259" key="2">
    <source>
        <dbReference type="PROSITE" id="PS50234"/>
    </source>
</evidence>
<dbReference type="SMART" id="SM00327">
    <property type="entry name" value="VWA"/>
    <property type="match status" value="1"/>
</dbReference>
<dbReference type="Gene3D" id="3.40.50.410">
    <property type="entry name" value="von Willebrand factor, type A domain"/>
    <property type="match status" value="1"/>
</dbReference>
<dbReference type="InterPro" id="IPR036465">
    <property type="entry name" value="vWFA_dom_sf"/>
</dbReference>
<dbReference type="InterPro" id="IPR002035">
    <property type="entry name" value="VWF_A"/>
</dbReference>
<dbReference type="SUPFAM" id="SSF53300">
    <property type="entry name" value="vWA-like"/>
    <property type="match status" value="1"/>
</dbReference>
<dbReference type="CDD" id="cd00198">
    <property type="entry name" value="vWFA"/>
    <property type="match status" value="1"/>
</dbReference>
<dbReference type="Pfam" id="PF00092">
    <property type="entry name" value="VWA"/>
    <property type="match status" value="1"/>
</dbReference>
<evidence type="ECO:0000313" key="3">
    <source>
        <dbReference type="EMBL" id="SPF42921.1"/>
    </source>
</evidence>
<gene>
    <name evidence="3" type="ORF">SBF1_2680013</name>
</gene>
<evidence type="ECO:0000256" key="1">
    <source>
        <dbReference type="SAM" id="Phobius"/>
    </source>
</evidence>
<dbReference type="Proteomes" id="UP000238916">
    <property type="component" value="Unassembled WGS sequence"/>
</dbReference>
<sequence>MNAGKKFIVLLVLSVVLVTMSLYPVSAQSSSGDNGKKNINLVIVLDRTRSLLQSDPNRLSQEAAKLIVDLMPQNGGKIGLVQYTDKVTDRLDITAINGQEEKNKLKAYLDGIGVPNGQSTDISTGLKEGVGMLAGLQTLEHPVIILLTDGKNDLNGSDRTFDISQRDMEQSLNTAKKKGIIVYTIGLNADGSVDKDMLLHIAKETGGKSYIVDGANLLPDIIDIYTNVLDYQLLSFGSDQISLNGNFDTYNFDVTNSSVADANLVIYKNGDVQARLIKPDGTEVSWDNDKFIASSSRSYMSYKILNPKQGQWRLMVKGTQNEAVKISLLYNYDLAIHMDQLLSSSIFAGAEIPVKANFMRQDTAIEDKNLYKDMSAVAVVENISAKTSEKVPLTAGEKDYHGKIKFEQPGNYSVYVLAEGKALTSKSDPQTIQITEKDTPVTATPKRLFPGEKFLYTLLGILTATVLVILLLKGIPKFLGNAKPKLLFGKINLKVINTKTGREEVRQSKILAPYGTSVTLSKLAENSTGLLNKIVLARNAQGVWLTNSEASCEDLAVSVNGDKVAPGQKVLLTNGSTLRVVAGEVSIKVEGRFSEF</sequence>
<keyword evidence="1" id="KW-0472">Membrane</keyword>
<dbReference type="OrthoDB" id="1673233at2"/>
<dbReference type="PROSITE" id="PS50234">
    <property type="entry name" value="VWFA"/>
    <property type="match status" value="1"/>
</dbReference>
<dbReference type="EMBL" id="OMOF01000188">
    <property type="protein sequence ID" value="SPF42921.1"/>
    <property type="molecule type" value="Genomic_DNA"/>
</dbReference>
<keyword evidence="1" id="KW-0812">Transmembrane</keyword>
<accession>A0A2U3KTD7</accession>
<dbReference type="AlphaFoldDB" id="A0A2U3KTD7"/>
<proteinExistence type="predicted"/>